<evidence type="ECO:0000256" key="1">
    <source>
        <dbReference type="SAM" id="MobiDB-lite"/>
    </source>
</evidence>
<reference evidence="4" key="1">
    <citation type="submission" date="2016-10" db="EMBL/GenBank/DDBJ databases">
        <authorList>
            <person name="Varghese N."/>
            <person name="Submissions S."/>
        </authorList>
    </citation>
    <scope>NUCLEOTIDE SEQUENCE [LARGE SCALE GENOMIC DNA]</scope>
    <source>
        <strain evidence="4">CGMCC 4.3568</strain>
    </source>
</reference>
<keyword evidence="4" id="KW-1185">Reference proteome</keyword>
<dbReference type="STRING" id="490629.SAMN05216266_10339"/>
<sequence length="88" mass="9093">MNNRIEGYPPFMTAQPPDPDPKDTAGLEPGGGVRPGDTPPDSAQVSGVSHQEPQRSKAGPIIGISAAVLVILIGVGFFVAYLLNLLGN</sequence>
<keyword evidence="2" id="KW-1133">Transmembrane helix</keyword>
<keyword evidence="2" id="KW-0812">Transmembrane</keyword>
<dbReference type="EMBL" id="FOKG01000003">
    <property type="protein sequence ID" value="SFA97741.1"/>
    <property type="molecule type" value="Genomic_DNA"/>
</dbReference>
<evidence type="ECO:0000256" key="2">
    <source>
        <dbReference type="SAM" id="Phobius"/>
    </source>
</evidence>
<dbReference type="AlphaFoldDB" id="A0A1I0X9W3"/>
<protein>
    <submittedName>
        <fullName evidence="3">Uncharacterized protein</fullName>
    </submittedName>
</protein>
<organism evidence="3 4">
    <name type="scientific">Amycolatopsis marina</name>
    <dbReference type="NCBI Taxonomy" id="490629"/>
    <lineage>
        <taxon>Bacteria</taxon>
        <taxon>Bacillati</taxon>
        <taxon>Actinomycetota</taxon>
        <taxon>Actinomycetes</taxon>
        <taxon>Pseudonocardiales</taxon>
        <taxon>Pseudonocardiaceae</taxon>
        <taxon>Amycolatopsis</taxon>
    </lineage>
</organism>
<evidence type="ECO:0000313" key="4">
    <source>
        <dbReference type="Proteomes" id="UP000243799"/>
    </source>
</evidence>
<feature type="transmembrane region" description="Helical" evidence="2">
    <location>
        <begin position="61"/>
        <end position="83"/>
    </location>
</feature>
<proteinExistence type="predicted"/>
<dbReference type="InterPro" id="IPR045512">
    <property type="entry name" value="DUF6480"/>
</dbReference>
<feature type="compositionally biased region" description="Polar residues" evidence="1">
    <location>
        <begin position="41"/>
        <end position="51"/>
    </location>
</feature>
<dbReference type="Pfam" id="PF20088">
    <property type="entry name" value="DUF6480"/>
    <property type="match status" value="1"/>
</dbReference>
<name>A0A1I0X9W3_9PSEU</name>
<gene>
    <name evidence="3" type="ORF">SAMN05216266_10339</name>
</gene>
<feature type="region of interest" description="Disordered" evidence="1">
    <location>
        <begin position="1"/>
        <end position="56"/>
    </location>
</feature>
<evidence type="ECO:0000313" key="3">
    <source>
        <dbReference type="EMBL" id="SFA97741.1"/>
    </source>
</evidence>
<dbReference type="Proteomes" id="UP000243799">
    <property type="component" value="Unassembled WGS sequence"/>
</dbReference>
<accession>A0A1I0X9W3</accession>
<keyword evidence="2" id="KW-0472">Membrane</keyword>